<keyword evidence="13" id="KW-0863">Zinc-finger</keyword>
<evidence type="ECO:0000256" key="12">
    <source>
        <dbReference type="ARBA" id="ARBA00023242"/>
    </source>
</evidence>
<dbReference type="SUPFAM" id="SSF50978">
    <property type="entry name" value="WD40 repeat-like"/>
    <property type="match status" value="1"/>
</dbReference>
<dbReference type="SMART" id="SM00320">
    <property type="entry name" value="WD40"/>
    <property type="match status" value="3"/>
</dbReference>
<evidence type="ECO:0000256" key="7">
    <source>
        <dbReference type="ARBA" id="ARBA00022679"/>
    </source>
</evidence>
<comment type="pathway">
    <text evidence="4">Protein modification; protein ubiquitination.</text>
</comment>
<feature type="region of interest" description="Disordered" evidence="14">
    <location>
        <begin position="1"/>
        <end position="37"/>
    </location>
</feature>
<evidence type="ECO:0000256" key="11">
    <source>
        <dbReference type="ARBA" id="ARBA00023204"/>
    </source>
</evidence>
<evidence type="ECO:0000256" key="5">
    <source>
        <dbReference type="ARBA" id="ARBA00012483"/>
    </source>
</evidence>
<keyword evidence="11" id="KW-0234">DNA repair</keyword>
<feature type="compositionally biased region" description="Acidic residues" evidence="14">
    <location>
        <begin position="27"/>
        <end position="37"/>
    </location>
</feature>
<accession>A0ABN9E0A1</accession>
<evidence type="ECO:0000256" key="1">
    <source>
        <dbReference type="ARBA" id="ARBA00000900"/>
    </source>
</evidence>
<feature type="non-terminal residue" evidence="16">
    <location>
        <position position="1"/>
    </location>
</feature>
<evidence type="ECO:0000256" key="10">
    <source>
        <dbReference type="ARBA" id="ARBA00022786"/>
    </source>
</evidence>
<keyword evidence="9" id="KW-0227">DNA damage</keyword>
<evidence type="ECO:0000256" key="13">
    <source>
        <dbReference type="PROSITE-ProRule" id="PRU00325"/>
    </source>
</evidence>
<evidence type="ECO:0000256" key="8">
    <source>
        <dbReference type="ARBA" id="ARBA00022737"/>
    </source>
</evidence>
<dbReference type="PANTHER" id="PTHR16047:SF7">
    <property type="entry name" value="E3 UBIQUITIN-PROTEIN LIGASE RFWD3"/>
    <property type="match status" value="1"/>
</dbReference>
<keyword evidence="13" id="KW-0862">Zinc</keyword>
<dbReference type="InterPro" id="IPR036322">
    <property type="entry name" value="WD40_repeat_dom_sf"/>
</dbReference>
<protein>
    <recommendedName>
        <fullName evidence="5">RING-type E3 ubiquitin transferase</fullName>
        <ecNumber evidence="5">2.3.2.27</ecNumber>
    </recommendedName>
</protein>
<dbReference type="PROSITE" id="PS50966">
    <property type="entry name" value="ZF_SWIM"/>
    <property type="match status" value="1"/>
</dbReference>
<gene>
    <name evidence="16" type="ORF">SPARVUS_LOCUS8606217</name>
</gene>
<dbReference type="EC" id="2.3.2.27" evidence="5"/>
<keyword evidence="7" id="KW-0808">Transferase</keyword>
<keyword evidence="8" id="KW-0677">Repeat</keyword>
<organism evidence="16 17">
    <name type="scientific">Staurois parvus</name>
    <dbReference type="NCBI Taxonomy" id="386267"/>
    <lineage>
        <taxon>Eukaryota</taxon>
        <taxon>Metazoa</taxon>
        <taxon>Chordata</taxon>
        <taxon>Craniata</taxon>
        <taxon>Vertebrata</taxon>
        <taxon>Euteleostomi</taxon>
        <taxon>Amphibia</taxon>
        <taxon>Batrachia</taxon>
        <taxon>Anura</taxon>
        <taxon>Neobatrachia</taxon>
        <taxon>Ranoidea</taxon>
        <taxon>Ranidae</taxon>
        <taxon>Staurois</taxon>
    </lineage>
</organism>
<keyword evidence="10" id="KW-0833">Ubl conjugation pathway</keyword>
<dbReference type="InterPro" id="IPR037381">
    <property type="entry name" value="RFWD3"/>
</dbReference>
<proteinExistence type="predicted"/>
<dbReference type="EMBL" id="CATNWA010014880">
    <property type="protein sequence ID" value="CAI9576992.1"/>
    <property type="molecule type" value="Genomic_DNA"/>
</dbReference>
<evidence type="ECO:0000313" key="16">
    <source>
        <dbReference type="EMBL" id="CAI9576992.1"/>
    </source>
</evidence>
<dbReference type="InterPro" id="IPR007527">
    <property type="entry name" value="Znf_SWIM"/>
</dbReference>
<name>A0ABN9E0A1_9NEOB</name>
<dbReference type="Proteomes" id="UP001162483">
    <property type="component" value="Unassembled WGS sequence"/>
</dbReference>
<comment type="subcellular location">
    <subcellularLocation>
        <location evidence="3">Cytoplasm</location>
    </subcellularLocation>
    <subcellularLocation>
        <location evidence="2">Nucleus</location>
        <location evidence="2">PML body</location>
    </subcellularLocation>
</comment>
<feature type="domain" description="SWIM-type" evidence="15">
    <location>
        <begin position="321"/>
        <end position="360"/>
    </location>
</feature>
<evidence type="ECO:0000313" key="17">
    <source>
        <dbReference type="Proteomes" id="UP001162483"/>
    </source>
</evidence>
<comment type="catalytic activity">
    <reaction evidence="1">
        <text>S-ubiquitinyl-[E2 ubiquitin-conjugating enzyme]-L-cysteine + [acceptor protein]-L-lysine = [E2 ubiquitin-conjugating enzyme]-L-cysteine + N(6)-ubiquitinyl-[acceptor protein]-L-lysine.</text>
        <dbReference type="EC" id="2.3.2.27"/>
    </reaction>
</comment>
<comment type="caution">
    <text evidence="16">The sequence shown here is derived from an EMBL/GenBank/DDBJ whole genome shotgun (WGS) entry which is preliminary data.</text>
</comment>
<keyword evidence="12" id="KW-0539">Nucleus</keyword>
<evidence type="ECO:0000256" key="3">
    <source>
        <dbReference type="ARBA" id="ARBA00004496"/>
    </source>
</evidence>
<keyword evidence="17" id="KW-1185">Reference proteome</keyword>
<dbReference type="InterPro" id="IPR015943">
    <property type="entry name" value="WD40/YVTN_repeat-like_dom_sf"/>
</dbReference>
<evidence type="ECO:0000259" key="15">
    <source>
        <dbReference type="PROSITE" id="PS50966"/>
    </source>
</evidence>
<keyword evidence="13" id="KW-0479">Metal-binding</keyword>
<evidence type="ECO:0000256" key="6">
    <source>
        <dbReference type="ARBA" id="ARBA00022490"/>
    </source>
</evidence>
<evidence type="ECO:0000256" key="2">
    <source>
        <dbReference type="ARBA" id="ARBA00004322"/>
    </source>
</evidence>
<evidence type="ECO:0000256" key="4">
    <source>
        <dbReference type="ARBA" id="ARBA00004906"/>
    </source>
</evidence>
<dbReference type="InterPro" id="IPR001680">
    <property type="entry name" value="WD40_rpt"/>
</dbReference>
<evidence type="ECO:0000256" key="9">
    <source>
        <dbReference type="ARBA" id="ARBA00022763"/>
    </source>
</evidence>
<dbReference type="Gene3D" id="2.130.10.10">
    <property type="entry name" value="YVTN repeat-like/Quinoprotein amine dehydrogenase"/>
    <property type="match status" value="1"/>
</dbReference>
<sequence length="431" mass="48057">SSQNGLVNFYNEPVNDGSDDPVLIGTEEGDSSTDDEDVTYAQCAEPDPTEFHTDPETSWEFPAQQELNMLIAQYGTRSSHNYIPSQHKYNFQKAIIQTESCHVMAYSELLGCLMVAQESSRRPVVLTGCGVKKLDVGNMESSQYIPIHSKQIRGLAFNSRSDGLLLSAAMDCTVKLTSLLTNTVVQTCNAEQPLWSCCWCSDDFNYIYAGLISGVMLVYDLRNMSKYVEQLSPRGPRSPLISLSYMPRAASEVFPCGGVLAGSLRGAYFWEMKDAKYTPHLLPLESGGCTDIQIESSTRQCLVTYRPDQTHNYMRSVMMKFTSNRLADSADRYKCSCSPVQTFNMGNTCKHLTKNAIFPIYIPDPDKNDGILVCAGDESSNSAMLWHSRSGSLIQKLQADEPVLDICPMKVNQTSLLATLTEKKVKIYRWE</sequence>
<dbReference type="InterPro" id="IPR056527">
    <property type="entry name" value="WD40_RFWD3"/>
</dbReference>
<reference evidence="16" key="1">
    <citation type="submission" date="2023-05" db="EMBL/GenBank/DDBJ databases">
        <authorList>
            <person name="Stuckert A."/>
        </authorList>
    </citation>
    <scope>NUCLEOTIDE SEQUENCE</scope>
</reference>
<keyword evidence="6" id="KW-0963">Cytoplasm</keyword>
<dbReference type="PANTHER" id="PTHR16047">
    <property type="entry name" value="RFWD3 PROTEIN"/>
    <property type="match status" value="1"/>
</dbReference>
<dbReference type="Pfam" id="PF23419">
    <property type="entry name" value="WD40_RFWD3"/>
    <property type="match status" value="1"/>
</dbReference>
<evidence type="ECO:0000256" key="14">
    <source>
        <dbReference type="SAM" id="MobiDB-lite"/>
    </source>
</evidence>